<dbReference type="InterPro" id="IPR014044">
    <property type="entry name" value="CAP_dom"/>
</dbReference>
<dbReference type="EMBL" id="JBEAFC010000010">
    <property type="protein sequence ID" value="KAL1538915.1"/>
    <property type="molecule type" value="Genomic_DNA"/>
</dbReference>
<evidence type="ECO:0000259" key="2">
    <source>
        <dbReference type="SMART" id="SM00198"/>
    </source>
</evidence>
<dbReference type="FunFam" id="3.40.33.10:FF:000004">
    <property type="entry name" value="CAP, cysteine-rich secretory protein, antigen 5"/>
    <property type="match status" value="1"/>
</dbReference>
<dbReference type="InterPro" id="IPR035940">
    <property type="entry name" value="CAP_sf"/>
</dbReference>
<dbReference type="Pfam" id="PF00188">
    <property type="entry name" value="CAP"/>
    <property type="match status" value="1"/>
</dbReference>
<dbReference type="InterPro" id="IPR001283">
    <property type="entry name" value="CRISP-related"/>
</dbReference>
<dbReference type="CDD" id="cd05381">
    <property type="entry name" value="CAP_PR-1"/>
    <property type="match status" value="1"/>
</dbReference>
<dbReference type="SMART" id="SM00198">
    <property type="entry name" value="SCP"/>
    <property type="match status" value="1"/>
</dbReference>
<dbReference type="PRINTS" id="PR00837">
    <property type="entry name" value="V5TPXLIKE"/>
</dbReference>
<dbReference type="Gene3D" id="3.40.33.10">
    <property type="entry name" value="CAP"/>
    <property type="match status" value="1"/>
</dbReference>
<proteinExistence type="predicted"/>
<comment type="caution">
    <text evidence="3">The sequence shown here is derived from an EMBL/GenBank/DDBJ whole genome shotgun (WGS) entry which is preliminary data.</text>
</comment>
<evidence type="ECO:0000313" key="3">
    <source>
        <dbReference type="EMBL" id="KAL1538915.1"/>
    </source>
</evidence>
<feature type="signal peptide" evidence="1">
    <location>
        <begin position="1"/>
        <end position="22"/>
    </location>
</feature>
<keyword evidence="1" id="KW-0732">Signal</keyword>
<evidence type="ECO:0000256" key="1">
    <source>
        <dbReference type="SAM" id="SignalP"/>
    </source>
</evidence>
<feature type="domain" description="SCP" evidence="2">
    <location>
        <begin position="31"/>
        <end position="167"/>
    </location>
</feature>
<name>A0ABD1G480_SALDI</name>
<protein>
    <submittedName>
        <fullName evidence="3">Sts14 protein</fullName>
    </submittedName>
</protein>
<dbReference type="SUPFAM" id="SSF55797">
    <property type="entry name" value="PR-1-like"/>
    <property type="match status" value="1"/>
</dbReference>
<dbReference type="PANTHER" id="PTHR10334">
    <property type="entry name" value="CYSTEINE-RICH SECRETORY PROTEIN-RELATED"/>
    <property type="match status" value="1"/>
</dbReference>
<evidence type="ECO:0000313" key="4">
    <source>
        <dbReference type="Proteomes" id="UP001567538"/>
    </source>
</evidence>
<gene>
    <name evidence="3" type="primary">STS14</name>
    <name evidence="3" type="ORF">AAHA92_27602</name>
</gene>
<accession>A0ABD1G480</accession>
<reference evidence="3 4" key="1">
    <citation type="submission" date="2024-06" db="EMBL/GenBank/DDBJ databases">
        <title>A chromosome level genome sequence of Diviner's sage (Salvia divinorum).</title>
        <authorList>
            <person name="Ford S.A."/>
            <person name="Ro D.-K."/>
            <person name="Ness R.W."/>
            <person name="Phillips M.A."/>
        </authorList>
    </citation>
    <scope>NUCLEOTIDE SEQUENCE [LARGE SCALE GENOMIC DNA]</scope>
    <source>
        <strain evidence="3">SAF-2024a</strain>
        <tissue evidence="3">Leaf</tissue>
    </source>
</reference>
<organism evidence="3 4">
    <name type="scientific">Salvia divinorum</name>
    <name type="common">Maria pastora</name>
    <name type="synonym">Diviner's sage</name>
    <dbReference type="NCBI Taxonomy" id="28513"/>
    <lineage>
        <taxon>Eukaryota</taxon>
        <taxon>Viridiplantae</taxon>
        <taxon>Streptophyta</taxon>
        <taxon>Embryophyta</taxon>
        <taxon>Tracheophyta</taxon>
        <taxon>Spermatophyta</taxon>
        <taxon>Magnoliopsida</taxon>
        <taxon>eudicotyledons</taxon>
        <taxon>Gunneridae</taxon>
        <taxon>Pentapetalae</taxon>
        <taxon>asterids</taxon>
        <taxon>lamiids</taxon>
        <taxon>Lamiales</taxon>
        <taxon>Lamiaceae</taxon>
        <taxon>Nepetoideae</taxon>
        <taxon>Mentheae</taxon>
        <taxon>Salviinae</taxon>
        <taxon>Salvia</taxon>
        <taxon>Salvia subgen. Calosphace</taxon>
    </lineage>
</organism>
<keyword evidence="4" id="KW-1185">Reference proteome</keyword>
<feature type="chain" id="PRO_5044888894" evidence="1">
    <location>
        <begin position="23"/>
        <end position="171"/>
    </location>
</feature>
<dbReference type="AlphaFoldDB" id="A0ABD1G480"/>
<sequence>MKMLKPCIALTALLLLTWRCSAQTTAPASPNPSQEYLAAHNQARGEVGVGPLAWSEALAKSASLTARLQRDKQNCSFADLSKSRYGGNQLWAGGLSVTPKVAVEAWVAEKKFYTYADNSCAPDHRCGVYTQVVWRKSTELGCAQAACPKEQSTLTICFYNPPGNIVGEKPY</sequence>
<dbReference type="Proteomes" id="UP001567538">
    <property type="component" value="Unassembled WGS sequence"/>
</dbReference>